<evidence type="ECO:0000313" key="1">
    <source>
        <dbReference type="EMBL" id="OIQ98566.1"/>
    </source>
</evidence>
<reference evidence="1" key="1">
    <citation type="submission" date="2016-10" db="EMBL/GenBank/DDBJ databases">
        <title>Sequence of Gallionella enrichment culture.</title>
        <authorList>
            <person name="Poehlein A."/>
            <person name="Muehling M."/>
            <person name="Daniel R."/>
        </authorList>
    </citation>
    <scope>NUCLEOTIDE SEQUENCE</scope>
</reference>
<name>A0A1J5RRF7_9ZZZZ</name>
<protein>
    <recommendedName>
        <fullName evidence="2">TnsA endonuclease N-terminal domain-containing protein</fullName>
    </recommendedName>
</protein>
<accession>A0A1J5RRF7</accession>
<evidence type="ECO:0008006" key="2">
    <source>
        <dbReference type="Google" id="ProtNLM"/>
    </source>
</evidence>
<dbReference type="EMBL" id="MLJW01000117">
    <property type="protein sequence ID" value="OIQ98566.1"/>
    <property type="molecule type" value="Genomic_DNA"/>
</dbReference>
<dbReference type="AlphaFoldDB" id="A0A1J5RRF7"/>
<gene>
    <name evidence="1" type="ORF">GALL_193910</name>
</gene>
<organism evidence="1">
    <name type="scientific">mine drainage metagenome</name>
    <dbReference type="NCBI Taxonomy" id="410659"/>
    <lineage>
        <taxon>unclassified sequences</taxon>
        <taxon>metagenomes</taxon>
        <taxon>ecological metagenomes</taxon>
    </lineage>
</organism>
<sequence length="230" mass="26453">MNTSNPTLKSNIRNATLAKYRSRGKNVSNLWLVYSPKTDSDWILPSDRQLIHWLYYLEANSEVQSFNVQPEPILSQDDDEVRATELDAIVYYRNGQQEWHEVKAGTDRDEPSHHSQKTAQTIAACKARVSYRRFNDLDLKPVMKIAMRWFKAIGYAAAIRGEQHTRCNNELVMLFKELKSGNISNILNKMDEYDSAIVIGLVIRMAIKGLIRIDLSKTTFGLLTPWEFQG</sequence>
<comment type="caution">
    <text evidence="1">The sequence shown here is derived from an EMBL/GenBank/DDBJ whole genome shotgun (WGS) entry which is preliminary data.</text>
</comment>
<proteinExistence type="predicted"/>